<reference evidence="2" key="1">
    <citation type="submission" date="2016-06" db="UniProtKB">
        <authorList>
            <consortium name="WormBaseParasite"/>
        </authorList>
    </citation>
    <scope>IDENTIFICATION</scope>
</reference>
<evidence type="ECO:0000256" key="1">
    <source>
        <dbReference type="SAM" id="MobiDB-lite"/>
    </source>
</evidence>
<name>A0A183KNU7_9TREM</name>
<feature type="region of interest" description="Disordered" evidence="1">
    <location>
        <begin position="176"/>
        <end position="272"/>
    </location>
</feature>
<accession>A0A183KNU7</accession>
<protein>
    <submittedName>
        <fullName evidence="2">Ras-associating domain-containing protein</fullName>
    </submittedName>
</protein>
<evidence type="ECO:0000313" key="2">
    <source>
        <dbReference type="WBParaSite" id="SCUD_0001673001-mRNA-1"/>
    </source>
</evidence>
<dbReference type="AlphaFoldDB" id="A0A183KNU7"/>
<dbReference type="STRING" id="6186.A0A183KNU7"/>
<feature type="compositionally biased region" description="Low complexity" evidence="1">
    <location>
        <begin position="232"/>
        <end position="243"/>
    </location>
</feature>
<proteinExistence type="predicted"/>
<dbReference type="WBParaSite" id="SCUD_0001673001-mRNA-1">
    <property type="protein sequence ID" value="SCUD_0001673001-mRNA-1"/>
    <property type="gene ID" value="SCUD_0001673001"/>
</dbReference>
<sequence>LHNLLQISRQSRRKVISDITEDYGPINATVQVDLKIIESNSKQLLSEDVKPYLLNDTDFLESLKLIGSSRDGTILLLHFLDPLTILLIYANSKQASIAAAFLDNYIIPWDSSSNGLPKITGGYEIHLSTSLYNSTNWLDRMQRLIEISEREESNINDCRIPAEIFNALPSIKKLDKQRPSKFDDNNGQTSNNDNEDFENDITNLTINRAVEPSQPRNRPPPPRPAPPLIKQSMNISSSISSNYSKDEFDDYPTNNNNNSVDAKKVNISDPLSQTDNEIDSEFDKIFSISHSLTTSPVHEFSSKLNTTISNDLFTPYNGSIHMVSSCVDLNFQDNSILQHDNNNKSRILSTTDLIGLEFEKTNSTIINDTTLSSTHLLDPVIVPPPLPQRPENFKSSHLEQYL</sequence>
<organism evidence="2">
    <name type="scientific">Schistosoma curassoni</name>
    <dbReference type="NCBI Taxonomy" id="6186"/>
    <lineage>
        <taxon>Eukaryota</taxon>
        <taxon>Metazoa</taxon>
        <taxon>Spiralia</taxon>
        <taxon>Lophotrochozoa</taxon>
        <taxon>Platyhelminthes</taxon>
        <taxon>Trematoda</taxon>
        <taxon>Digenea</taxon>
        <taxon>Strigeidida</taxon>
        <taxon>Schistosomatoidea</taxon>
        <taxon>Schistosomatidae</taxon>
        <taxon>Schistosoma</taxon>
    </lineage>
</organism>
<feature type="compositionally biased region" description="Pro residues" evidence="1">
    <location>
        <begin position="217"/>
        <end position="227"/>
    </location>
</feature>